<organism evidence="1">
    <name type="scientific">marine metagenome</name>
    <dbReference type="NCBI Taxonomy" id="408172"/>
    <lineage>
        <taxon>unclassified sequences</taxon>
        <taxon>metagenomes</taxon>
        <taxon>ecological metagenomes</taxon>
    </lineage>
</organism>
<dbReference type="GO" id="GO:0008999">
    <property type="term" value="F:protein-N-terminal-alanine acetyltransferase activity"/>
    <property type="evidence" value="ECO:0007669"/>
    <property type="project" value="TreeGrafter"/>
</dbReference>
<gene>
    <name evidence="1" type="ORF">METZ01_LOCUS308955</name>
</gene>
<protein>
    <recommendedName>
        <fullName evidence="2">N-acetyltransferase domain-containing protein</fullName>
    </recommendedName>
</protein>
<proteinExistence type="predicted"/>
<accession>A0A382N986</accession>
<feature type="non-terminal residue" evidence="1">
    <location>
        <position position="108"/>
    </location>
</feature>
<sequence length="108" mass="12644">MNKNKLNQKIGFQIKNWTSSVYPDRTKIKGKYCEVVPLDISKHAKQLYDSFSMHKNNSNWTYLSSEPFHEFEEFHAWLKSDCSGKDPIYYTIINSKNIEAIGLASHIR</sequence>
<dbReference type="PANTHER" id="PTHR43441">
    <property type="entry name" value="RIBOSOMAL-PROTEIN-SERINE ACETYLTRANSFERASE"/>
    <property type="match status" value="1"/>
</dbReference>
<evidence type="ECO:0000313" key="1">
    <source>
        <dbReference type="EMBL" id="SVC56101.1"/>
    </source>
</evidence>
<dbReference type="InterPro" id="IPR051908">
    <property type="entry name" value="Ribosomal_N-acetyltransferase"/>
</dbReference>
<dbReference type="AlphaFoldDB" id="A0A382N986"/>
<dbReference type="GO" id="GO:1990189">
    <property type="term" value="F:protein N-terminal-serine acetyltransferase activity"/>
    <property type="evidence" value="ECO:0007669"/>
    <property type="project" value="TreeGrafter"/>
</dbReference>
<dbReference type="PANTHER" id="PTHR43441:SF2">
    <property type="entry name" value="FAMILY ACETYLTRANSFERASE, PUTATIVE (AFU_ORTHOLOGUE AFUA_7G00850)-RELATED"/>
    <property type="match status" value="1"/>
</dbReference>
<dbReference type="Gene3D" id="3.40.630.30">
    <property type="match status" value="1"/>
</dbReference>
<evidence type="ECO:0008006" key="2">
    <source>
        <dbReference type="Google" id="ProtNLM"/>
    </source>
</evidence>
<dbReference type="EMBL" id="UINC01097963">
    <property type="protein sequence ID" value="SVC56101.1"/>
    <property type="molecule type" value="Genomic_DNA"/>
</dbReference>
<reference evidence="1" key="1">
    <citation type="submission" date="2018-05" db="EMBL/GenBank/DDBJ databases">
        <authorList>
            <person name="Lanie J.A."/>
            <person name="Ng W.-L."/>
            <person name="Kazmierczak K.M."/>
            <person name="Andrzejewski T.M."/>
            <person name="Davidsen T.M."/>
            <person name="Wayne K.J."/>
            <person name="Tettelin H."/>
            <person name="Glass J.I."/>
            <person name="Rusch D."/>
            <person name="Podicherti R."/>
            <person name="Tsui H.-C.T."/>
            <person name="Winkler M.E."/>
        </authorList>
    </citation>
    <scope>NUCLEOTIDE SEQUENCE</scope>
</reference>
<name>A0A382N986_9ZZZZ</name>